<organism evidence="7 8">
    <name type="scientific">Felis catus</name>
    <name type="common">Cat</name>
    <name type="synonym">Felis silvestris catus</name>
    <dbReference type="NCBI Taxonomy" id="9685"/>
    <lineage>
        <taxon>Eukaryota</taxon>
        <taxon>Metazoa</taxon>
        <taxon>Chordata</taxon>
        <taxon>Craniata</taxon>
        <taxon>Vertebrata</taxon>
        <taxon>Euteleostomi</taxon>
        <taxon>Mammalia</taxon>
        <taxon>Eutheria</taxon>
        <taxon>Laurasiatheria</taxon>
        <taxon>Carnivora</taxon>
        <taxon>Feliformia</taxon>
        <taxon>Felidae</taxon>
        <taxon>Felinae</taxon>
        <taxon>Felis</taxon>
    </lineage>
</organism>
<dbReference type="SUPFAM" id="SSF49758">
    <property type="entry name" value="Calpain large subunit, middle domain (domain III)"/>
    <property type="match status" value="2"/>
</dbReference>
<name>A0ABI7ZSW3_FELCA</name>
<reference evidence="7" key="3">
    <citation type="submission" date="2025-09" db="UniProtKB">
        <authorList>
            <consortium name="Ensembl"/>
        </authorList>
    </citation>
    <scope>IDENTIFICATION</scope>
    <source>
        <strain evidence="7">breed Abyssinian</strain>
    </source>
</reference>
<dbReference type="PROSITE" id="PS50203">
    <property type="entry name" value="CALPAIN_CAT"/>
    <property type="match status" value="2"/>
</dbReference>
<dbReference type="Proteomes" id="UP000823872">
    <property type="component" value="Chromosome C2"/>
</dbReference>
<dbReference type="PANTHER" id="PTHR46143">
    <property type="entry name" value="CALPAIN-7"/>
    <property type="match status" value="1"/>
</dbReference>
<dbReference type="Ensembl" id="ENSFCTT00005070644.1">
    <property type="protein sequence ID" value="ENSFCTP00005050249.1"/>
    <property type="gene ID" value="ENSFCTG00005024765.1"/>
</dbReference>
<dbReference type="SMART" id="SM00745">
    <property type="entry name" value="MIT"/>
    <property type="match status" value="2"/>
</dbReference>
<dbReference type="InterPro" id="IPR051297">
    <property type="entry name" value="PalB/RIM13"/>
</dbReference>
<dbReference type="CDD" id="cd02681">
    <property type="entry name" value="MIT_calpain7_1"/>
    <property type="match status" value="1"/>
</dbReference>
<evidence type="ECO:0000256" key="3">
    <source>
        <dbReference type="ARBA" id="ARBA00022801"/>
    </source>
</evidence>
<reference evidence="7 8" key="1">
    <citation type="submission" date="2021-02" db="EMBL/GenBank/DDBJ databases">
        <title>Safari Cat Assemblies.</title>
        <authorList>
            <person name="Bredemeyer K.R."/>
            <person name="Murphy W.J."/>
        </authorList>
    </citation>
    <scope>NUCLEOTIDE SEQUENCE [LARGE SCALE GENOMIC DNA]</scope>
</reference>
<evidence type="ECO:0000313" key="7">
    <source>
        <dbReference type="Ensembl" id="ENSFCTP00005050249.1"/>
    </source>
</evidence>
<dbReference type="InterPro" id="IPR022683">
    <property type="entry name" value="Calpain_III"/>
</dbReference>
<evidence type="ECO:0000313" key="8">
    <source>
        <dbReference type="Proteomes" id="UP000823872"/>
    </source>
</evidence>
<accession>A0ABI7ZSW3</accession>
<keyword evidence="3" id="KW-0378">Hydrolase</keyword>
<dbReference type="SMART" id="SM00720">
    <property type="entry name" value="calpain_III"/>
    <property type="match status" value="1"/>
</dbReference>
<protein>
    <recommendedName>
        <fullName evidence="6">Calpain catalytic domain-containing protein</fullName>
    </recommendedName>
</protein>
<dbReference type="Pfam" id="PF01067">
    <property type="entry name" value="Calpain_III"/>
    <property type="match status" value="1"/>
</dbReference>
<dbReference type="Pfam" id="PF04212">
    <property type="entry name" value="MIT"/>
    <property type="match status" value="2"/>
</dbReference>
<gene>
    <name evidence="7" type="primary">CAPN7</name>
</gene>
<dbReference type="InterPro" id="IPR001300">
    <property type="entry name" value="Peptidase_C2_calpain_cat"/>
</dbReference>
<dbReference type="InterPro" id="IPR007330">
    <property type="entry name" value="MIT_dom"/>
</dbReference>
<dbReference type="Gene3D" id="1.20.58.80">
    <property type="entry name" value="Phosphotransferase system, lactose/cellobiose-type IIA subunit"/>
    <property type="match status" value="2"/>
</dbReference>
<dbReference type="Pfam" id="PF00648">
    <property type="entry name" value="Peptidase_C2"/>
    <property type="match status" value="2"/>
</dbReference>
<dbReference type="SUPFAM" id="SSF54001">
    <property type="entry name" value="Cysteine proteinases"/>
    <property type="match status" value="1"/>
</dbReference>
<evidence type="ECO:0000259" key="6">
    <source>
        <dbReference type="PROSITE" id="PS50203"/>
    </source>
</evidence>
<dbReference type="SUPFAM" id="SSF116846">
    <property type="entry name" value="MIT domain"/>
    <property type="match status" value="2"/>
</dbReference>
<keyword evidence="8" id="KW-1185">Reference proteome</keyword>
<comment type="caution">
    <text evidence="5">Lacks conserved residue(s) required for the propagation of feature annotation.</text>
</comment>
<dbReference type="GeneTree" id="ENSGT00940000155892"/>
<keyword evidence="2" id="KW-0645">Protease</keyword>
<evidence type="ECO:0000256" key="4">
    <source>
        <dbReference type="ARBA" id="ARBA00022807"/>
    </source>
</evidence>
<reference evidence="7" key="2">
    <citation type="submission" date="2025-08" db="UniProtKB">
        <authorList>
            <consortium name="Ensembl"/>
        </authorList>
    </citation>
    <scope>IDENTIFICATION</scope>
    <source>
        <strain evidence="7">breed Abyssinian</strain>
    </source>
</reference>
<keyword evidence="4" id="KW-0788">Thiol protease</keyword>
<dbReference type="PRINTS" id="PR00704">
    <property type="entry name" value="CALPAIN"/>
</dbReference>
<sequence>MDATALERDAVQFARLAVQRDHEGRYSEAVFYYKEAAQALIYAEMAGSSLEHIQEKINEYLERVQALHSAVQSKSADPLKSKQQLDLERAHFLVTQAFDEDEKGNVEDAIELYTEAVDLCLKTSYETADKTLQNKLKQLARQALDRAEALSEPLTKPLCKIKSTNIKPKPPPTRAHFPLGTSPFLERPQPFISPQSCDAQGQRYTAEEIEVLRTTSKINGIEYVPFMSIDLRERFAYPMPFCDRWGKLPLSPKQKATFSKWVRPEDLTNNPTMIYTVSSFSIKQTIVSDCSFVASLAISAAYERRFNKKLITSIIYPQNKDGEPEYNPCGKYMVKLHLNGVPRKVIIDDQLPVDHKGELLCSYSNNKSELWVSLIEKAYMKVMGGYDFPGSNSGLRFIQLKNPWSHLRWKGRYSENDVKNWTPELQKYLNFDPRTAQKIDNGIFWISWDDLCQYYDVIYLSWNPGLFKESTCIHSTWDAKQGPVKDAYSLANNPQYKLEVQCPQGGAAVWVLLSRHITDKDDFANNREFITMVVYKTDGKKVYYPGDPPPYIDGIRINSPHYLTKIKLTTPGTHTFTLVVSQYEKQNTIHYTVRVYSACSFTFSKIPSPYTLSKQINGKWSGQSAGGCGNFQETHKNNPIYQFHIEKTGPLLIELRGPRQYSVGFEVVTVSMVGDPGPHGFQRKSSGDYRCGFCYLELESIPAGIYNIIPSTFLPKQEGPFFLDFNSVIPIKTTQLQ</sequence>
<feature type="domain" description="Calpain catalytic" evidence="6">
    <location>
        <begin position="396"/>
        <end position="464"/>
    </location>
</feature>
<comment type="similarity">
    <text evidence="1">Belongs to the peptidase C2 family.</text>
</comment>
<evidence type="ECO:0000256" key="5">
    <source>
        <dbReference type="PROSITE-ProRule" id="PRU00239"/>
    </source>
</evidence>
<dbReference type="InterPro" id="IPR036213">
    <property type="entry name" value="Calpain_III_sf"/>
</dbReference>
<evidence type="ECO:0000256" key="1">
    <source>
        <dbReference type="ARBA" id="ARBA00007623"/>
    </source>
</evidence>
<dbReference type="Gene3D" id="2.60.120.380">
    <property type="match status" value="2"/>
</dbReference>
<dbReference type="InterPro" id="IPR038765">
    <property type="entry name" value="Papain-like_cys_pep_sf"/>
</dbReference>
<dbReference type="SMART" id="SM00230">
    <property type="entry name" value="CysPc"/>
    <property type="match status" value="1"/>
</dbReference>
<dbReference type="PANTHER" id="PTHR46143:SF1">
    <property type="entry name" value="CALPAIN-7"/>
    <property type="match status" value="1"/>
</dbReference>
<dbReference type="InterPro" id="IPR022684">
    <property type="entry name" value="Calpain_cysteine_protease"/>
</dbReference>
<dbReference type="InterPro" id="IPR036181">
    <property type="entry name" value="MIT_dom_sf"/>
</dbReference>
<proteinExistence type="inferred from homology"/>
<evidence type="ECO:0000256" key="2">
    <source>
        <dbReference type="ARBA" id="ARBA00022670"/>
    </source>
</evidence>
<dbReference type="InterPro" id="IPR022682">
    <property type="entry name" value="Calpain_domain_III"/>
</dbReference>
<feature type="domain" description="Calpain catalytic" evidence="6">
    <location>
        <begin position="260"/>
        <end position="394"/>
    </location>
</feature>
<dbReference type="Gene3D" id="3.90.70.10">
    <property type="entry name" value="Cysteine proteinases"/>
    <property type="match status" value="1"/>
</dbReference>